<reference evidence="9" key="2">
    <citation type="submission" date="2025-08" db="UniProtKB">
        <authorList>
            <consortium name="RefSeq"/>
        </authorList>
    </citation>
    <scope>IDENTIFICATION</scope>
    <source>
        <tissue evidence="9">Leaf</tissue>
    </source>
</reference>
<feature type="signal peptide" evidence="6">
    <location>
        <begin position="1"/>
        <end position="21"/>
    </location>
</feature>
<keyword evidence="4" id="KW-1015">Disulfide bond</keyword>
<dbReference type="GeneID" id="110781465"/>
<dbReference type="RefSeq" id="XP_021841327.1">
    <property type="nucleotide sequence ID" value="XM_021985635.2"/>
</dbReference>
<dbReference type="GO" id="GO:0004867">
    <property type="term" value="F:serine-type endopeptidase inhibitor activity"/>
    <property type="evidence" value="ECO:0007669"/>
    <property type="project" value="UniProtKB-KW"/>
</dbReference>
<evidence type="ECO:0000313" key="8">
    <source>
        <dbReference type="Proteomes" id="UP000813463"/>
    </source>
</evidence>
<evidence type="ECO:0000256" key="2">
    <source>
        <dbReference type="ARBA" id="ARBA00022854"/>
    </source>
</evidence>
<dbReference type="Proteomes" id="UP000813463">
    <property type="component" value="Chromosome 6"/>
</dbReference>
<keyword evidence="6" id="KW-0732">Signal</keyword>
<feature type="domain" description="Trypsin inhibitor" evidence="7">
    <location>
        <begin position="79"/>
        <end position="111"/>
    </location>
</feature>
<keyword evidence="1" id="KW-0646">Protease inhibitor</keyword>
<dbReference type="KEGG" id="soe:110781465"/>
<name>A0A9R0I2D9_SPIOL</name>
<organism evidence="8 9">
    <name type="scientific">Spinacia oleracea</name>
    <name type="common">Spinach</name>
    <dbReference type="NCBI Taxonomy" id="3562"/>
    <lineage>
        <taxon>Eukaryota</taxon>
        <taxon>Viridiplantae</taxon>
        <taxon>Streptophyta</taxon>
        <taxon>Embryophyta</taxon>
        <taxon>Tracheophyta</taxon>
        <taxon>Spermatophyta</taxon>
        <taxon>Magnoliopsida</taxon>
        <taxon>eudicotyledons</taxon>
        <taxon>Gunneridae</taxon>
        <taxon>Pentapetalae</taxon>
        <taxon>Caryophyllales</taxon>
        <taxon>Chenopodiaceae</taxon>
        <taxon>Chenopodioideae</taxon>
        <taxon>Anserineae</taxon>
        <taxon>Spinacia</taxon>
    </lineage>
</organism>
<keyword evidence="3" id="KW-0722">Serine protease inhibitor</keyword>
<sequence length="112" mass="12163">MLGPLKLAILAFLMLTASVDAKLLPRSTTKITKEELSAEIEAMMEFKEVENNSVNSIFGNEKNNVKLYRKLMQSQDSECSPSGRVCSGGGPPQQCCSGACVPHPRLKVFVCA</sequence>
<dbReference type="AlphaFoldDB" id="A0A9R0I2D9"/>
<accession>A0A9R0I2D9</accession>
<reference evidence="8" key="1">
    <citation type="journal article" date="2021" name="Nat. Commun.">
        <title>Genomic analyses provide insights into spinach domestication and the genetic basis of agronomic traits.</title>
        <authorList>
            <person name="Cai X."/>
            <person name="Sun X."/>
            <person name="Xu C."/>
            <person name="Sun H."/>
            <person name="Wang X."/>
            <person name="Ge C."/>
            <person name="Zhang Z."/>
            <person name="Wang Q."/>
            <person name="Fei Z."/>
            <person name="Jiao C."/>
            <person name="Wang Q."/>
        </authorList>
    </citation>
    <scope>NUCLEOTIDE SEQUENCE [LARGE SCALE GENOMIC DNA]</scope>
    <source>
        <strain evidence="8">cv. Varoflay</strain>
    </source>
</reference>
<dbReference type="InterPro" id="IPR040875">
    <property type="entry name" value="Tryp_inh"/>
</dbReference>
<protein>
    <recommendedName>
        <fullName evidence="7">Trypsin inhibitor domain-containing protein</fullName>
    </recommendedName>
</protein>
<feature type="chain" id="PRO_5040320568" description="Trypsin inhibitor domain-containing protein" evidence="6">
    <location>
        <begin position="22"/>
        <end position="112"/>
    </location>
</feature>
<proteinExistence type="inferred from homology"/>
<comment type="similarity">
    <text evidence="5">Belongs to the Mirabilis serine proteinase inhibitor family.</text>
</comment>
<evidence type="ECO:0000256" key="6">
    <source>
        <dbReference type="SAM" id="SignalP"/>
    </source>
</evidence>
<keyword evidence="2" id="KW-0960">Knottin</keyword>
<evidence type="ECO:0000259" key="7">
    <source>
        <dbReference type="Pfam" id="PF17983"/>
    </source>
</evidence>
<evidence type="ECO:0000256" key="5">
    <source>
        <dbReference type="ARBA" id="ARBA00024337"/>
    </source>
</evidence>
<gene>
    <name evidence="9" type="primary">LOC110781465</name>
</gene>
<evidence type="ECO:0000313" key="9">
    <source>
        <dbReference type="RefSeq" id="XP_021841327.1"/>
    </source>
</evidence>
<dbReference type="Pfam" id="PF17983">
    <property type="entry name" value="Tryp_inh"/>
    <property type="match status" value="1"/>
</dbReference>
<evidence type="ECO:0000256" key="1">
    <source>
        <dbReference type="ARBA" id="ARBA00022690"/>
    </source>
</evidence>
<evidence type="ECO:0000256" key="3">
    <source>
        <dbReference type="ARBA" id="ARBA00022900"/>
    </source>
</evidence>
<evidence type="ECO:0000256" key="4">
    <source>
        <dbReference type="ARBA" id="ARBA00023157"/>
    </source>
</evidence>
<keyword evidence="8" id="KW-1185">Reference proteome</keyword>